<evidence type="ECO:0000256" key="6">
    <source>
        <dbReference type="ARBA" id="ARBA00023211"/>
    </source>
</evidence>
<dbReference type="SUPFAM" id="SSF81606">
    <property type="entry name" value="PP2C-like"/>
    <property type="match status" value="1"/>
</dbReference>
<keyword evidence="3" id="KW-0479">Metal-binding</keyword>
<dbReference type="Gene3D" id="3.60.40.10">
    <property type="entry name" value="PPM-type phosphatase domain"/>
    <property type="match status" value="1"/>
</dbReference>
<dbReference type="InterPro" id="IPR001932">
    <property type="entry name" value="PPM-type_phosphatase-like_dom"/>
</dbReference>
<comment type="catalytic activity">
    <reaction evidence="8">
        <text>O-phospho-L-threonyl-[protein] + H2O = L-threonyl-[protein] + phosphate</text>
        <dbReference type="Rhea" id="RHEA:47004"/>
        <dbReference type="Rhea" id="RHEA-COMP:11060"/>
        <dbReference type="Rhea" id="RHEA-COMP:11605"/>
        <dbReference type="ChEBI" id="CHEBI:15377"/>
        <dbReference type="ChEBI" id="CHEBI:30013"/>
        <dbReference type="ChEBI" id="CHEBI:43474"/>
        <dbReference type="ChEBI" id="CHEBI:61977"/>
        <dbReference type="EC" id="3.1.3.16"/>
    </reaction>
</comment>
<evidence type="ECO:0000256" key="3">
    <source>
        <dbReference type="ARBA" id="ARBA00022723"/>
    </source>
</evidence>
<dbReference type="EC" id="3.1.3.16" evidence="2"/>
<dbReference type="PANTHER" id="PTHR13832">
    <property type="entry name" value="PROTEIN PHOSPHATASE 2C"/>
    <property type="match status" value="1"/>
</dbReference>
<comment type="catalytic activity">
    <reaction evidence="7">
        <text>O-phospho-L-seryl-[protein] + H2O = L-seryl-[protein] + phosphate</text>
        <dbReference type="Rhea" id="RHEA:20629"/>
        <dbReference type="Rhea" id="RHEA-COMP:9863"/>
        <dbReference type="Rhea" id="RHEA-COMP:11604"/>
        <dbReference type="ChEBI" id="CHEBI:15377"/>
        <dbReference type="ChEBI" id="CHEBI:29999"/>
        <dbReference type="ChEBI" id="CHEBI:43474"/>
        <dbReference type="ChEBI" id="CHEBI:83421"/>
        <dbReference type="EC" id="3.1.3.16"/>
    </reaction>
</comment>
<sequence>MINLQIAYQSSTGKVRDKNEDAVGAFKNKSGLVLALITDGIGGNNAGEVASQMVVTHMGEAFEATTISSLDKIETWFENQLTKENTAIIDESNTDSRLHGMGTTIVAALIDGKRSLIANIGDSRGYVYSNGQFTQITEDHSYVNELVKHGDITPDQAKTNPYKNIITKSLGINSDSAADFKPYTAQPGDQIMLCTDGLTNMVDDSDIEKILSMDDELQSKCDMLITTANENGGLDNITVLLAQYNSEVTADE</sequence>
<evidence type="ECO:0000313" key="10">
    <source>
        <dbReference type="EMBL" id="KRK89839.1"/>
    </source>
</evidence>
<evidence type="ECO:0000256" key="7">
    <source>
        <dbReference type="ARBA" id="ARBA00047761"/>
    </source>
</evidence>
<keyword evidence="6" id="KW-0464">Manganese</keyword>
<evidence type="ECO:0000259" key="9">
    <source>
        <dbReference type="PROSITE" id="PS51746"/>
    </source>
</evidence>
<organism evidence="10 11">
    <name type="scientific">Lentilactobacillus sunkii DSM 19904</name>
    <dbReference type="NCBI Taxonomy" id="1423808"/>
    <lineage>
        <taxon>Bacteria</taxon>
        <taxon>Bacillati</taxon>
        <taxon>Bacillota</taxon>
        <taxon>Bacilli</taxon>
        <taxon>Lactobacillales</taxon>
        <taxon>Lactobacillaceae</taxon>
        <taxon>Lentilactobacillus</taxon>
    </lineage>
</organism>
<dbReference type="PROSITE" id="PS51746">
    <property type="entry name" value="PPM_2"/>
    <property type="match status" value="1"/>
</dbReference>
<reference evidence="10 11" key="1">
    <citation type="journal article" date="2015" name="Genome Announc.">
        <title>Expanding the biotechnology potential of lactobacilli through comparative genomics of 213 strains and associated genera.</title>
        <authorList>
            <person name="Sun Z."/>
            <person name="Harris H.M."/>
            <person name="McCann A."/>
            <person name="Guo C."/>
            <person name="Argimon S."/>
            <person name="Zhang W."/>
            <person name="Yang X."/>
            <person name="Jeffery I.B."/>
            <person name="Cooney J.C."/>
            <person name="Kagawa T.F."/>
            <person name="Liu W."/>
            <person name="Song Y."/>
            <person name="Salvetti E."/>
            <person name="Wrobel A."/>
            <person name="Rasinkangas P."/>
            <person name="Parkhill J."/>
            <person name="Rea M.C."/>
            <person name="O'Sullivan O."/>
            <person name="Ritari J."/>
            <person name="Douillard F.P."/>
            <person name="Paul Ross R."/>
            <person name="Yang R."/>
            <person name="Briner A.E."/>
            <person name="Felis G.E."/>
            <person name="de Vos W.M."/>
            <person name="Barrangou R."/>
            <person name="Klaenhammer T.R."/>
            <person name="Caufield P.W."/>
            <person name="Cui Y."/>
            <person name="Zhang H."/>
            <person name="O'Toole P.W."/>
        </authorList>
    </citation>
    <scope>NUCLEOTIDE SEQUENCE [LARGE SCALE GENOMIC DNA]</scope>
    <source>
        <strain evidence="10 11">DSM 19904</strain>
    </source>
</reference>
<dbReference type="NCBIfam" id="NF033484">
    <property type="entry name" value="Stp1_PP2C_phos"/>
    <property type="match status" value="1"/>
</dbReference>
<keyword evidence="5" id="KW-0904">Protein phosphatase</keyword>
<evidence type="ECO:0000256" key="4">
    <source>
        <dbReference type="ARBA" id="ARBA00022801"/>
    </source>
</evidence>
<evidence type="ECO:0000256" key="1">
    <source>
        <dbReference type="ARBA" id="ARBA00001936"/>
    </source>
</evidence>
<protein>
    <recommendedName>
        <fullName evidence="2">protein-serine/threonine phosphatase</fullName>
        <ecNumber evidence="2">3.1.3.16</ecNumber>
    </recommendedName>
</protein>
<evidence type="ECO:0000256" key="2">
    <source>
        <dbReference type="ARBA" id="ARBA00013081"/>
    </source>
</evidence>
<dbReference type="AlphaFoldDB" id="A0A0R1L1W0"/>
<gene>
    <name evidence="10" type="ORF">FD17_GL000075</name>
</gene>
<dbReference type="FunFam" id="3.60.40.10:FF:000002">
    <property type="entry name" value="Serine/threonine phosphatase stp"/>
    <property type="match status" value="1"/>
</dbReference>
<keyword evidence="4" id="KW-0378">Hydrolase</keyword>
<name>A0A0R1L1W0_9LACO</name>
<evidence type="ECO:0000313" key="11">
    <source>
        <dbReference type="Proteomes" id="UP000051581"/>
    </source>
</evidence>
<dbReference type="PATRIC" id="fig|1423808.3.peg.75"/>
<dbReference type="SMART" id="SM00332">
    <property type="entry name" value="PP2Cc"/>
    <property type="match status" value="1"/>
</dbReference>
<accession>A0A0R1L1W0</accession>
<proteinExistence type="predicted"/>
<evidence type="ECO:0000256" key="8">
    <source>
        <dbReference type="ARBA" id="ARBA00048336"/>
    </source>
</evidence>
<evidence type="ECO:0000256" key="5">
    <source>
        <dbReference type="ARBA" id="ARBA00022912"/>
    </source>
</evidence>
<dbReference type="GO" id="GO:0046872">
    <property type="term" value="F:metal ion binding"/>
    <property type="evidence" value="ECO:0007669"/>
    <property type="project" value="UniProtKB-KW"/>
</dbReference>
<dbReference type="EMBL" id="AZEA01000001">
    <property type="protein sequence ID" value="KRK89839.1"/>
    <property type="molecule type" value="Genomic_DNA"/>
</dbReference>
<comment type="cofactor">
    <cofactor evidence="1">
        <name>Mn(2+)</name>
        <dbReference type="ChEBI" id="CHEBI:29035"/>
    </cofactor>
</comment>
<dbReference type="SMART" id="SM00331">
    <property type="entry name" value="PP2C_SIG"/>
    <property type="match status" value="1"/>
</dbReference>
<dbReference type="InterPro" id="IPR015655">
    <property type="entry name" value="PP2C"/>
</dbReference>
<keyword evidence="11" id="KW-1185">Reference proteome</keyword>
<dbReference type="InterPro" id="IPR036457">
    <property type="entry name" value="PPM-type-like_dom_sf"/>
</dbReference>
<dbReference type="Pfam" id="PF13672">
    <property type="entry name" value="PP2C_2"/>
    <property type="match status" value="1"/>
</dbReference>
<feature type="domain" description="PPM-type phosphatase" evidence="9">
    <location>
        <begin position="5"/>
        <end position="244"/>
    </location>
</feature>
<dbReference type="GO" id="GO:0004722">
    <property type="term" value="F:protein serine/threonine phosphatase activity"/>
    <property type="evidence" value="ECO:0007669"/>
    <property type="project" value="UniProtKB-EC"/>
</dbReference>
<comment type="caution">
    <text evidence="10">The sequence shown here is derived from an EMBL/GenBank/DDBJ whole genome shotgun (WGS) entry which is preliminary data.</text>
</comment>
<dbReference type="PANTHER" id="PTHR13832:SF860">
    <property type="entry name" value="PROTEIN PHOSPHATASE PHPP"/>
    <property type="match status" value="1"/>
</dbReference>
<dbReference type="CDD" id="cd00143">
    <property type="entry name" value="PP2Cc"/>
    <property type="match status" value="1"/>
</dbReference>
<dbReference type="Proteomes" id="UP000051581">
    <property type="component" value="Unassembled WGS sequence"/>
</dbReference>